<organism evidence="3 5">
    <name type="scientific">Pyrodictium delaneyi</name>
    <dbReference type="NCBI Taxonomy" id="1273541"/>
    <lineage>
        <taxon>Archaea</taxon>
        <taxon>Thermoproteota</taxon>
        <taxon>Thermoprotei</taxon>
        <taxon>Desulfurococcales</taxon>
        <taxon>Pyrodictiaceae</taxon>
        <taxon>Pyrodictium</taxon>
    </lineage>
</organism>
<evidence type="ECO:0000256" key="1">
    <source>
        <dbReference type="ARBA" id="ARBA00022598"/>
    </source>
</evidence>
<dbReference type="KEGG" id="pdl:Pyrde_1238"/>
<dbReference type="GeneID" id="26099580"/>
<reference evidence="4 6" key="2">
    <citation type="submission" date="2017-05" db="EMBL/GenBank/DDBJ databases">
        <title>The draft genome of the hyperthermophilic archaeon 'Pyrodictium delaneyi strain Hulk', an iron and nitrate reducer, reveals the capacity for sulfate reduction.</title>
        <authorList>
            <person name="Demey L.M."/>
            <person name="Miller C."/>
            <person name="Manzella M."/>
            <person name="Reguera G."/>
            <person name="Kashefi K."/>
        </authorList>
    </citation>
    <scope>NUCLEOTIDE SEQUENCE [LARGE SCALE GENOMIC DNA]</scope>
    <source>
        <strain evidence="4 6">Hulk</strain>
    </source>
</reference>
<dbReference type="InterPro" id="IPR004143">
    <property type="entry name" value="BPL_LPL_catalytic"/>
</dbReference>
<evidence type="ECO:0000313" key="3">
    <source>
        <dbReference type="EMBL" id="ALL01286.1"/>
    </source>
</evidence>
<dbReference type="Proteomes" id="UP000058613">
    <property type="component" value="Chromosome"/>
</dbReference>
<evidence type="ECO:0000313" key="4">
    <source>
        <dbReference type="EMBL" id="OWJ55645.1"/>
    </source>
</evidence>
<dbReference type="InterPro" id="IPR004408">
    <property type="entry name" value="Biotin_CoA_COase_ligase"/>
</dbReference>
<dbReference type="AlphaFoldDB" id="A0A0P0N3L3"/>
<dbReference type="RefSeq" id="WP_055409158.1">
    <property type="nucleotide sequence ID" value="NZ_CP013011.1"/>
</dbReference>
<sequence length="257" mass="27313">MFDASRRYVCIPPGITGGEARRLAIEVYDRIDSTMDQPPPRLPGATIALEQTKGRGRRGNTWISPRGGAWLTLHLPGQQPTAPGFLPVALGGCLAEALEQLPGVEPGTIMVKWPNDLYTRQGKLAGILVETRNGVLRIGVGVNVYNRAPPGAARLADHGYRGPLALVHLAALEAALAALEQPHRGLEAARKRDMLRGLHVELETPTGRLAGIAIGITDTGAIRVKTAKGVVEAYCCTVLSWRELGTGSSGLCRDPAA</sequence>
<evidence type="ECO:0000259" key="2">
    <source>
        <dbReference type="PROSITE" id="PS51733"/>
    </source>
</evidence>
<name>A0A0P0N3L3_9CREN</name>
<protein>
    <submittedName>
        <fullName evidence="4">Biotin--[acetyl-CoA-carboxylase] ligase</fullName>
    </submittedName>
</protein>
<evidence type="ECO:0000313" key="6">
    <source>
        <dbReference type="Proteomes" id="UP000196694"/>
    </source>
</evidence>
<evidence type="ECO:0000313" key="5">
    <source>
        <dbReference type="Proteomes" id="UP000058613"/>
    </source>
</evidence>
<keyword evidence="6" id="KW-1185">Reference proteome</keyword>
<dbReference type="GO" id="GO:0005737">
    <property type="term" value="C:cytoplasm"/>
    <property type="evidence" value="ECO:0007669"/>
    <property type="project" value="TreeGrafter"/>
</dbReference>
<dbReference type="InterPro" id="IPR003142">
    <property type="entry name" value="BPL_C"/>
</dbReference>
<reference evidence="3 5" key="1">
    <citation type="submission" date="2015-10" db="EMBL/GenBank/DDBJ databases">
        <title>Complete genome sequence of hyperthermophilic archaeon Pyrodictium delaneyi Su06.</title>
        <authorList>
            <person name="Jung J.-H."/>
            <person name="Lin J."/>
            <person name="Holden J.F."/>
            <person name="Park C.-S."/>
        </authorList>
    </citation>
    <scope>NUCLEOTIDE SEQUENCE [LARGE SCALE GENOMIC DNA]</scope>
    <source>
        <strain evidence="3 5">Su06</strain>
    </source>
</reference>
<dbReference type="PANTHER" id="PTHR12835:SF5">
    <property type="entry name" value="BIOTIN--PROTEIN LIGASE"/>
    <property type="match status" value="1"/>
</dbReference>
<dbReference type="PANTHER" id="PTHR12835">
    <property type="entry name" value="BIOTIN PROTEIN LIGASE"/>
    <property type="match status" value="1"/>
</dbReference>
<accession>A0A0P0N3L3</accession>
<dbReference type="OrthoDB" id="46252at2157"/>
<feature type="domain" description="BPL/LPL catalytic" evidence="2">
    <location>
        <begin position="9"/>
        <end position="188"/>
    </location>
</feature>
<dbReference type="Pfam" id="PF03099">
    <property type="entry name" value="BPL_LplA_LipB"/>
    <property type="match status" value="1"/>
</dbReference>
<dbReference type="InterPro" id="IPR045864">
    <property type="entry name" value="aa-tRNA-synth_II/BPL/LPL"/>
</dbReference>
<dbReference type="Proteomes" id="UP000196694">
    <property type="component" value="Unassembled WGS sequence"/>
</dbReference>
<dbReference type="CDD" id="cd16442">
    <property type="entry name" value="BPL"/>
    <property type="match status" value="1"/>
</dbReference>
<dbReference type="EMBL" id="NCQP01000001">
    <property type="protein sequence ID" value="OWJ55645.1"/>
    <property type="molecule type" value="Genomic_DNA"/>
</dbReference>
<gene>
    <name evidence="4" type="ORF">Pdsh_02340</name>
    <name evidence="3" type="ORF">Pyrde_1238</name>
</gene>
<dbReference type="NCBIfam" id="TIGR00121">
    <property type="entry name" value="birA_ligase"/>
    <property type="match status" value="1"/>
</dbReference>
<dbReference type="PROSITE" id="PS51733">
    <property type="entry name" value="BPL_LPL_CATALYTIC"/>
    <property type="match status" value="1"/>
</dbReference>
<dbReference type="Gene3D" id="3.30.930.10">
    <property type="entry name" value="Bira Bifunctional Protein, Domain 2"/>
    <property type="match status" value="1"/>
</dbReference>
<keyword evidence="1 4" id="KW-0436">Ligase</keyword>
<dbReference type="GO" id="GO:0004077">
    <property type="term" value="F:biotin--[biotin carboxyl-carrier protein] ligase activity"/>
    <property type="evidence" value="ECO:0007669"/>
    <property type="project" value="InterPro"/>
</dbReference>
<dbReference type="STRING" id="1273541.Pyrde_1238"/>
<dbReference type="EMBL" id="CP013011">
    <property type="protein sequence ID" value="ALL01286.1"/>
    <property type="molecule type" value="Genomic_DNA"/>
</dbReference>
<proteinExistence type="predicted"/>
<dbReference type="SUPFAM" id="SSF55681">
    <property type="entry name" value="Class II aaRS and biotin synthetases"/>
    <property type="match status" value="1"/>
</dbReference>
<dbReference type="Pfam" id="PF02237">
    <property type="entry name" value="BPL_C"/>
    <property type="match status" value="1"/>
</dbReference>